<dbReference type="STRING" id="47839.BN973_00549"/>
<keyword evidence="4 7" id="KW-0812">Transmembrane</keyword>
<dbReference type="FunFam" id="1.10.3720.10:FF:000003">
    <property type="entry name" value="Aliphatic sulfonate ABC transporter permease"/>
    <property type="match status" value="1"/>
</dbReference>
<feature type="transmembrane region" description="Helical" evidence="7">
    <location>
        <begin position="66"/>
        <end position="87"/>
    </location>
</feature>
<evidence type="ECO:0000256" key="5">
    <source>
        <dbReference type="ARBA" id="ARBA00022989"/>
    </source>
</evidence>
<reference evidence="9" key="1">
    <citation type="journal article" date="2014" name="Genome Announc.">
        <title>Draft Genome Sequence of Mycobacterium triplex DSM 44626.</title>
        <authorList>
            <person name="Sassi M."/>
            <person name="Croce O."/>
            <person name="Robert C."/>
            <person name="Raoult D."/>
            <person name="Drancourt M."/>
        </authorList>
    </citation>
    <scope>NUCLEOTIDE SEQUENCE [LARGE SCALE GENOMIC DNA]</scope>
    <source>
        <strain evidence="9">DSM 44626</strain>
    </source>
</reference>
<evidence type="ECO:0000256" key="2">
    <source>
        <dbReference type="ARBA" id="ARBA00022448"/>
    </source>
</evidence>
<name>A0A024JSP5_9MYCO</name>
<feature type="transmembrane region" description="Helical" evidence="7">
    <location>
        <begin position="124"/>
        <end position="144"/>
    </location>
</feature>
<protein>
    <submittedName>
        <fullName evidence="9">Aliphatic sulfonates ABC transporter permease</fullName>
    </submittedName>
</protein>
<dbReference type="PANTHER" id="PTHR30151">
    <property type="entry name" value="ALKANE SULFONATE ABC TRANSPORTER-RELATED, MEMBRANE SUBUNIT"/>
    <property type="match status" value="1"/>
</dbReference>
<dbReference type="eggNOG" id="COG0600">
    <property type="taxonomic scope" value="Bacteria"/>
</dbReference>
<dbReference type="Pfam" id="PF00528">
    <property type="entry name" value="BPD_transp_1"/>
    <property type="match status" value="1"/>
</dbReference>
<dbReference type="Proteomes" id="UP000028880">
    <property type="component" value="Unassembled WGS sequence"/>
</dbReference>
<dbReference type="PROSITE" id="PS50928">
    <property type="entry name" value="ABC_TM1"/>
    <property type="match status" value="1"/>
</dbReference>
<keyword evidence="2 7" id="KW-0813">Transport</keyword>
<dbReference type="Gene3D" id="1.10.3720.10">
    <property type="entry name" value="MetI-like"/>
    <property type="match status" value="1"/>
</dbReference>
<feature type="transmembrane region" description="Helical" evidence="7">
    <location>
        <begin position="99"/>
        <end position="118"/>
    </location>
</feature>
<keyword evidence="3" id="KW-1003">Cell membrane</keyword>
<dbReference type="EMBL" id="HG964446">
    <property type="protein sequence ID" value="CDO86208.1"/>
    <property type="molecule type" value="Genomic_DNA"/>
</dbReference>
<feature type="transmembrane region" description="Helical" evidence="7">
    <location>
        <begin position="221"/>
        <end position="241"/>
    </location>
</feature>
<dbReference type="InterPro" id="IPR000515">
    <property type="entry name" value="MetI-like"/>
</dbReference>
<evidence type="ECO:0000256" key="7">
    <source>
        <dbReference type="RuleBase" id="RU363032"/>
    </source>
</evidence>
<dbReference type="HOGENOM" id="CLU_046113_1_2_11"/>
<evidence type="ECO:0000313" key="9">
    <source>
        <dbReference type="EMBL" id="CDO86208.1"/>
    </source>
</evidence>
<dbReference type="GO" id="GO:0042918">
    <property type="term" value="P:alkanesulfonate transmembrane transport"/>
    <property type="evidence" value="ECO:0007669"/>
    <property type="project" value="UniProtKB-ARBA"/>
</dbReference>
<dbReference type="InterPro" id="IPR035906">
    <property type="entry name" value="MetI-like_sf"/>
</dbReference>
<reference evidence="9" key="2">
    <citation type="submission" date="2014-04" db="EMBL/GenBank/DDBJ databases">
        <authorList>
            <person name="Xu Y.W."/>
            <person name="Yang Q."/>
        </authorList>
    </citation>
    <scope>NUCLEOTIDE SEQUENCE</scope>
    <source>
        <strain evidence="9">DSM 44626</strain>
    </source>
</reference>
<feature type="domain" description="ABC transmembrane type-1" evidence="8">
    <location>
        <begin position="54"/>
        <end position="239"/>
    </location>
</feature>
<feature type="transmembrane region" description="Helical" evidence="7">
    <location>
        <begin position="186"/>
        <end position="209"/>
    </location>
</feature>
<comment type="subcellular location">
    <subcellularLocation>
        <location evidence="1 7">Cell membrane</location>
        <topology evidence="1 7">Multi-pass membrane protein</topology>
    </subcellularLocation>
</comment>
<comment type="similarity">
    <text evidence="7">Belongs to the binding-protein-dependent transport system permease family.</text>
</comment>
<evidence type="ECO:0000259" key="8">
    <source>
        <dbReference type="PROSITE" id="PS50928"/>
    </source>
</evidence>
<accession>A0A024JSP5</accession>
<keyword evidence="6 7" id="KW-0472">Membrane</keyword>
<dbReference type="GO" id="GO:0010438">
    <property type="term" value="P:cellular response to sulfur starvation"/>
    <property type="evidence" value="ECO:0007669"/>
    <property type="project" value="TreeGrafter"/>
</dbReference>
<proteinExistence type="inferred from homology"/>
<dbReference type="AlphaFoldDB" id="A0A024JSP5"/>
<organism evidence="9">
    <name type="scientific">Mycobacterium triplex</name>
    <dbReference type="NCBI Taxonomy" id="47839"/>
    <lineage>
        <taxon>Bacteria</taxon>
        <taxon>Bacillati</taxon>
        <taxon>Actinomycetota</taxon>
        <taxon>Actinomycetes</taxon>
        <taxon>Mycobacteriales</taxon>
        <taxon>Mycobacteriaceae</taxon>
        <taxon>Mycobacterium</taxon>
        <taxon>Mycobacterium simiae complex</taxon>
    </lineage>
</organism>
<evidence type="ECO:0000256" key="3">
    <source>
        <dbReference type="ARBA" id="ARBA00022475"/>
    </source>
</evidence>
<dbReference type="PANTHER" id="PTHR30151:SF39">
    <property type="entry name" value="ABC TRANSPORTER PERMEASE PROTEIN"/>
    <property type="match status" value="1"/>
</dbReference>
<evidence type="ECO:0000256" key="4">
    <source>
        <dbReference type="ARBA" id="ARBA00022692"/>
    </source>
</evidence>
<dbReference type="CDD" id="cd06261">
    <property type="entry name" value="TM_PBP2"/>
    <property type="match status" value="1"/>
</dbReference>
<evidence type="ECO:0000256" key="1">
    <source>
        <dbReference type="ARBA" id="ARBA00004651"/>
    </source>
</evidence>
<sequence length="249" mass="25974">MKVPPALVGLIVPVLLLGIWQLATAVTGFFAPSQLPPPGDVMSALGGLLRRGELWTHLRASGSRVLVGYFAGAAAGLTLGSLVGLSVGVRRLLAPTIAAFRTVPSLAWVPLLLLWFGIDETPKILMVAIGAFFPIYTTTASAVSHVDPQLVEVGRAYGRSGVGLLATVMLPAAAPELVNGLRLGLANAWLFVVAAELIASSKGLGFLLLDSQNTGRTDVMLLAIVLLAGLGKLTDGALAALEKRLTRRR</sequence>
<dbReference type="SUPFAM" id="SSF161098">
    <property type="entry name" value="MetI-like"/>
    <property type="match status" value="1"/>
</dbReference>
<gene>
    <name evidence="9" type="ORF">BN973_00549</name>
</gene>
<evidence type="ECO:0000256" key="6">
    <source>
        <dbReference type="ARBA" id="ARBA00023136"/>
    </source>
</evidence>
<dbReference type="GO" id="GO:0005886">
    <property type="term" value="C:plasma membrane"/>
    <property type="evidence" value="ECO:0007669"/>
    <property type="project" value="UniProtKB-SubCell"/>
</dbReference>
<keyword evidence="5 7" id="KW-1133">Transmembrane helix</keyword>